<feature type="coiled-coil region" evidence="2">
    <location>
        <begin position="329"/>
        <end position="381"/>
    </location>
</feature>
<dbReference type="PANTHER" id="PTHR21549:SF0">
    <property type="entry name" value="COILED-COIL DOMAIN-CONTAINING PROTEIN 112"/>
    <property type="match status" value="1"/>
</dbReference>
<accession>A0AAD9RMN4</accession>
<dbReference type="Proteomes" id="UP001258017">
    <property type="component" value="Unassembled WGS sequence"/>
</dbReference>
<evidence type="ECO:0000256" key="2">
    <source>
        <dbReference type="SAM" id="Coils"/>
    </source>
</evidence>
<organism evidence="3 4">
    <name type="scientific">Odynerus spinipes</name>
    <dbReference type="NCBI Taxonomy" id="1348599"/>
    <lineage>
        <taxon>Eukaryota</taxon>
        <taxon>Metazoa</taxon>
        <taxon>Ecdysozoa</taxon>
        <taxon>Arthropoda</taxon>
        <taxon>Hexapoda</taxon>
        <taxon>Insecta</taxon>
        <taxon>Pterygota</taxon>
        <taxon>Neoptera</taxon>
        <taxon>Endopterygota</taxon>
        <taxon>Hymenoptera</taxon>
        <taxon>Apocrita</taxon>
        <taxon>Aculeata</taxon>
        <taxon>Vespoidea</taxon>
        <taxon>Vespidae</taxon>
        <taxon>Eumeninae</taxon>
        <taxon>Odynerus</taxon>
    </lineage>
</organism>
<reference evidence="3" key="2">
    <citation type="journal article" date="2023" name="Commun. Biol.">
        <title>Intrasexual cuticular hydrocarbon dimorphism in a wasp sheds light on hydrocarbon biosynthesis genes in Hymenoptera.</title>
        <authorList>
            <person name="Moris V.C."/>
            <person name="Podsiadlowski L."/>
            <person name="Martin S."/>
            <person name="Oeyen J.P."/>
            <person name="Donath A."/>
            <person name="Petersen M."/>
            <person name="Wilbrandt J."/>
            <person name="Misof B."/>
            <person name="Liedtke D."/>
            <person name="Thamm M."/>
            <person name="Scheiner R."/>
            <person name="Schmitt T."/>
            <person name="Niehuis O."/>
        </authorList>
    </citation>
    <scope>NUCLEOTIDE SEQUENCE</scope>
    <source>
        <strain evidence="3">GBR_01_08_01A</strain>
    </source>
</reference>
<dbReference type="PANTHER" id="PTHR21549">
    <property type="entry name" value="MUTATED IN BLADDER CANCER 1"/>
    <property type="match status" value="1"/>
</dbReference>
<evidence type="ECO:0000313" key="4">
    <source>
        <dbReference type="Proteomes" id="UP001258017"/>
    </source>
</evidence>
<name>A0AAD9RMN4_9HYME</name>
<proteinExistence type="predicted"/>
<comment type="caution">
    <text evidence="3">The sequence shown here is derived from an EMBL/GenBank/DDBJ whole genome shotgun (WGS) entry which is preliminary data.</text>
</comment>
<evidence type="ECO:0008006" key="5">
    <source>
        <dbReference type="Google" id="ProtNLM"/>
    </source>
</evidence>
<protein>
    <recommendedName>
        <fullName evidence="5">Coiled-coil domain-containing protein 112</fullName>
    </recommendedName>
</protein>
<evidence type="ECO:0000256" key="1">
    <source>
        <dbReference type="ARBA" id="ARBA00023054"/>
    </source>
</evidence>
<dbReference type="AlphaFoldDB" id="A0AAD9RMN4"/>
<gene>
    <name evidence="3" type="ORF">KPH14_004853</name>
</gene>
<sequence>MDVQDKSVDNAEGNKRNAALRNVKKSEFLKTLMKLKQQEYVLEKGLADSIDNMKIDANIIKSLSREEKQLSAKRESVLSALKRTIFDINNNLNMAKLIISDPEKIQTLDINEFKSKLIELSKRLDDFKKTCPLQTLIEEGSKLDSEVKEFAWCLDRYSTVNTEIKSSMVDVSSFDKEKKKECEDYEEVQDFYALVAKTGHTQNWSNEDHLFFLKMRKKCNKNVPALVHAIQTKCPDLSAETVINHEAWYKLYLDLRERQKSKVKEWRKRKEMDTMKKLQDKKTIDKENLHDNIPVSAPEQNAVTKKIEKSSINVDQNDNKKELIKKWKLEKESKRAMDEEQSKLRLESKRTIEEKRAKIRMEKMQDTLRDYKNKKLSKESLINSKEELKSTKRYDPTLIKEFRKQDEQYVRKRKVLLSRTSKANKFTTIKKSQKISNYSTLFKPTKAWREKCKIEDSKMKDNQQLRYIKDIPKLHTRWRNEESRDLQSYFAS</sequence>
<evidence type="ECO:0000313" key="3">
    <source>
        <dbReference type="EMBL" id="KAK2582562.1"/>
    </source>
</evidence>
<keyword evidence="1 2" id="KW-0175">Coiled coil</keyword>
<keyword evidence="4" id="KW-1185">Reference proteome</keyword>
<dbReference type="EMBL" id="JAIFRP010000031">
    <property type="protein sequence ID" value="KAK2582562.1"/>
    <property type="molecule type" value="Genomic_DNA"/>
</dbReference>
<dbReference type="InterPro" id="IPR039902">
    <property type="entry name" value="CCDC148/CCDC112"/>
</dbReference>
<reference evidence="3" key="1">
    <citation type="submission" date="2021-08" db="EMBL/GenBank/DDBJ databases">
        <authorList>
            <person name="Misof B."/>
            <person name="Oliver O."/>
            <person name="Podsiadlowski L."/>
            <person name="Donath A."/>
            <person name="Peters R."/>
            <person name="Mayer C."/>
            <person name="Rust J."/>
            <person name="Gunkel S."/>
            <person name="Lesny P."/>
            <person name="Martin S."/>
            <person name="Oeyen J.P."/>
            <person name="Petersen M."/>
            <person name="Panagiotis P."/>
            <person name="Wilbrandt J."/>
            <person name="Tanja T."/>
        </authorList>
    </citation>
    <scope>NUCLEOTIDE SEQUENCE</scope>
    <source>
        <strain evidence="3">GBR_01_08_01A</strain>
        <tissue evidence="3">Thorax + abdomen</tissue>
    </source>
</reference>